<evidence type="ECO:0000313" key="2">
    <source>
        <dbReference type="EMBL" id="QGW27243.1"/>
    </source>
</evidence>
<dbReference type="KEGG" id="fls:GLV81_03195"/>
<protein>
    <submittedName>
        <fullName evidence="2">Uncharacterized protein</fullName>
    </submittedName>
</protein>
<sequence length="46" mass="4727">MKNLILTIAFATAMLSGFAQGVAISSPSSTPDGSAILDLKVPTKDF</sequence>
<gene>
    <name evidence="2" type="ORF">GLV81_03195</name>
</gene>
<organism evidence="2 3">
    <name type="scientific">Phnomibacter ginsenosidimutans</name>
    <dbReference type="NCBI Taxonomy" id="2676868"/>
    <lineage>
        <taxon>Bacteria</taxon>
        <taxon>Pseudomonadati</taxon>
        <taxon>Bacteroidota</taxon>
        <taxon>Chitinophagia</taxon>
        <taxon>Chitinophagales</taxon>
        <taxon>Chitinophagaceae</taxon>
        <taxon>Phnomibacter</taxon>
    </lineage>
</organism>
<evidence type="ECO:0000313" key="3">
    <source>
        <dbReference type="Proteomes" id="UP000426027"/>
    </source>
</evidence>
<evidence type="ECO:0000256" key="1">
    <source>
        <dbReference type="SAM" id="SignalP"/>
    </source>
</evidence>
<name>A0A6I6G703_9BACT</name>
<proteinExistence type="predicted"/>
<dbReference type="RefSeq" id="WP_157476809.1">
    <property type="nucleotide sequence ID" value="NZ_CP046566.1"/>
</dbReference>
<dbReference type="AlphaFoldDB" id="A0A6I6G703"/>
<dbReference type="Proteomes" id="UP000426027">
    <property type="component" value="Chromosome"/>
</dbReference>
<dbReference type="EMBL" id="CP046566">
    <property type="protein sequence ID" value="QGW27243.1"/>
    <property type="molecule type" value="Genomic_DNA"/>
</dbReference>
<keyword evidence="1" id="KW-0732">Signal</keyword>
<feature type="signal peptide" evidence="1">
    <location>
        <begin position="1"/>
        <end position="19"/>
    </location>
</feature>
<keyword evidence="3" id="KW-1185">Reference proteome</keyword>
<feature type="chain" id="PRO_5026258297" evidence="1">
    <location>
        <begin position="20"/>
        <end position="46"/>
    </location>
</feature>
<reference evidence="2 3" key="1">
    <citation type="submission" date="2019-11" db="EMBL/GenBank/DDBJ databases">
        <authorList>
            <person name="Im W.T."/>
        </authorList>
    </citation>
    <scope>NUCLEOTIDE SEQUENCE [LARGE SCALE GENOMIC DNA]</scope>
    <source>
        <strain evidence="2 3">SB-02</strain>
    </source>
</reference>
<accession>A0A6I6G703</accession>